<evidence type="ECO:0000313" key="8">
    <source>
        <dbReference type="EMBL" id="MDR7099337.1"/>
    </source>
</evidence>
<sequence length="416" mass="47302">MPTKQGLTDTAVRQARPQPRPFNLYDTLGLYLTVAPTGAKWWRLKYRFGGKEHRMGLGPYPEVSIKEARIQRDDARTLLRAGRDPGHERRAARHLAQISAGNTFEAVANLWLEEQRVRLSEATLVKNRWLLQQVMPDLGSRPITEIKAPDVLAALNRVKARGRHDTARRARQCIGQVFGFAIESHRAEHNPAAELRRTVQAPRPRSRPAIITPKEIGHLLRAIRTYNGQPTTLAALQLAPLVFVRPGELRHAEWSEFDLGAAEWRIPAQKMKMREEHTVPLSRQAVSVLRQLHQITGHGRYCFPSLRSPLRPMSENTLNAALRGLGFDKDTMTAHGFRAMAATRLNELGWPPDVIERQLAHTERNKVRAAYNRAQYMAQRRKMMQAWADDLDRLATGNAKQEMLRTRRASGTIQRG</sequence>
<reference evidence="8 9" key="1">
    <citation type="submission" date="2023-07" db="EMBL/GenBank/DDBJ databases">
        <title>Sorghum-associated microbial communities from plants grown in Nebraska, USA.</title>
        <authorList>
            <person name="Schachtman D."/>
        </authorList>
    </citation>
    <scope>NUCLEOTIDE SEQUENCE [LARGE SCALE GENOMIC DNA]</scope>
    <source>
        <strain evidence="8 9">BE187</strain>
    </source>
</reference>
<evidence type="ECO:0000256" key="1">
    <source>
        <dbReference type="ARBA" id="ARBA00008857"/>
    </source>
</evidence>
<evidence type="ECO:0000256" key="2">
    <source>
        <dbReference type="ARBA" id="ARBA00022908"/>
    </source>
</evidence>
<dbReference type="InterPro" id="IPR010998">
    <property type="entry name" value="Integrase_recombinase_N"/>
</dbReference>
<dbReference type="Gene3D" id="1.10.443.10">
    <property type="entry name" value="Intergrase catalytic core"/>
    <property type="match status" value="1"/>
</dbReference>
<dbReference type="InterPro" id="IPR013762">
    <property type="entry name" value="Integrase-like_cat_sf"/>
</dbReference>
<evidence type="ECO:0000256" key="4">
    <source>
        <dbReference type="ARBA" id="ARBA00023172"/>
    </source>
</evidence>
<dbReference type="PROSITE" id="PS51898">
    <property type="entry name" value="TYR_RECOMBINASE"/>
    <property type="match status" value="1"/>
</dbReference>
<keyword evidence="3 5" id="KW-0238">DNA-binding</keyword>
<dbReference type="PROSITE" id="PS51900">
    <property type="entry name" value="CB"/>
    <property type="match status" value="1"/>
</dbReference>
<dbReference type="Pfam" id="PF13356">
    <property type="entry name" value="Arm-DNA-bind_3"/>
    <property type="match status" value="1"/>
</dbReference>
<evidence type="ECO:0000256" key="5">
    <source>
        <dbReference type="PROSITE-ProRule" id="PRU01248"/>
    </source>
</evidence>
<dbReference type="PANTHER" id="PTHR30629:SF2">
    <property type="entry name" value="PROPHAGE INTEGRASE INTS-RELATED"/>
    <property type="match status" value="1"/>
</dbReference>
<comment type="similarity">
    <text evidence="1">Belongs to the 'phage' integrase family.</text>
</comment>
<keyword evidence="2" id="KW-0229">DNA integration</keyword>
<dbReference type="InterPro" id="IPR044068">
    <property type="entry name" value="CB"/>
</dbReference>
<organism evidence="8 9">
    <name type="scientific">Agrilutibacter niabensis</name>
    <dbReference type="NCBI Taxonomy" id="380628"/>
    <lineage>
        <taxon>Bacteria</taxon>
        <taxon>Pseudomonadati</taxon>
        <taxon>Pseudomonadota</taxon>
        <taxon>Gammaproteobacteria</taxon>
        <taxon>Lysobacterales</taxon>
        <taxon>Lysobacteraceae</taxon>
        <taxon>Agrilutibacter</taxon>
    </lineage>
</organism>
<evidence type="ECO:0000313" key="9">
    <source>
        <dbReference type="Proteomes" id="UP001267878"/>
    </source>
</evidence>
<gene>
    <name evidence="8" type="ORF">J2X04_001684</name>
</gene>
<dbReference type="EMBL" id="JAVDVW010000001">
    <property type="protein sequence ID" value="MDR7099337.1"/>
    <property type="molecule type" value="Genomic_DNA"/>
</dbReference>
<evidence type="ECO:0000256" key="3">
    <source>
        <dbReference type="ARBA" id="ARBA00023125"/>
    </source>
</evidence>
<dbReference type="Proteomes" id="UP001267878">
    <property type="component" value="Unassembled WGS sequence"/>
</dbReference>
<dbReference type="Pfam" id="PF00589">
    <property type="entry name" value="Phage_integrase"/>
    <property type="match status" value="1"/>
</dbReference>
<dbReference type="InterPro" id="IPR038488">
    <property type="entry name" value="Integrase_DNA-bd_sf"/>
</dbReference>
<dbReference type="InterPro" id="IPR025166">
    <property type="entry name" value="Integrase_DNA_bind_dom"/>
</dbReference>
<dbReference type="InterPro" id="IPR053876">
    <property type="entry name" value="Phage_int_M"/>
</dbReference>
<keyword evidence="4" id="KW-0233">DNA recombination</keyword>
<dbReference type="InterPro" id="IPR050808">
    <property type="entry name" value="Phage_Integrase"/>
</dbReference>
<dbReference type="InterPro" id="IPR011010">
    <property type="entry name" value="DNA_brk_join_enz"/>
</dbReference>
<dbReference type="RefSeq" id="WP_310053539.1">
    <property type="nucleotide sequence ID" value="NZ_JAVDVW010000001.1"/>
</dbReference>
<evidence type="ECO:0000259" key="7">
    <source>
        <dbReference type="PROSITE" id="PS51900"/>
    </source>
</evidence>
<dbReference type="CDD" id="cd00801">
    <property type="entry name" value="INT_P4_C"/>
    <property type="match status" value="1"/>
</dbReference>
<dbReference type="Pfam" id="PF22022">
    <property type="entry name" value="Phage_int_M"/>
    <property type="match status" value="1"/>
</dbReference>
<dbReference type="PANTHER" id="PTHR30629">
    <property type="entry name" value="PROPHAGE INTEGRASE"/>
    <property type="match status" value="1"/>
</dbReference>
<evidence type="ECO:0000259" key="6">
    <source>
        <dbReference type="PROSITE" id="PS51898"/>
    </source>
</evidence>
<name>A0ABU1VPC4_9GAMM</name>
<keyword evidence="9" id="KW-1185">Reference proteome</keyword>
<feature type="domain" description="Tyr recombinase" evidence="6">
    <location>
        <begin position="206"/>
        <end position="385"/>
    </location>
</feature>
<proteinExistence type="inferred from homology"/>
<dbReference type="InterPro" id="IPR002104">
    <property type="entry name" value="Integrase_catalytic"/>
</dbReference>
<accession>A0ABU1VPC4</accession>
<comment type="caution">
    <text evidence="8">The sequence shown here is derived from an EMBL/GenBank/DDBJ whole genome shotgun (WGS) entry which is preliminary data.</text>
</comment>
<dbReference type="Gene3D" id="3.30.160.390">
    <property type="entry name" value="Integrase, DNA-binding domain"/>
    <property type="match status" value="1"/>
</dbReference>
<protein>
    <submittedName>
        <fullName evidence="8">Integrase</fullName>
    </submittedName>
</protein>
<feature type="domain" description="Core-binding (CB)" evidence="7">
    <location>
        <begin position="102"/>
        <end position="182"/>
    </location>
</feature>
<dbReference type="Gene3D" id="1.10.150.130">
    <property type="match status" value="1"/>
</dbReference>
<dbReference type="SUPFAM" id="SSF56349">
    <property type="entry name" value="DNA breaking-rejoining enzymes"/>
    <property type="match status" value="1"/>
</dbReference>